<feature type="transmembrane region" description="Helical" evidence="1">
    <location>
        <begin position="89"/>
        <end position="107"/>
    </location>
</feature>
<dbReference type="EMBL" id="AP009049">
    <property type="protein sequence ID" value="BAH06512.1"/>
    <property type="molecule type" value="Genomic_DNA"/>
</dbReference>
<feature type="transmembrane region" description="Helical" evidence="1">
    <location>
        <begin position="457"/>
        <end position="479"/>
    </location>
</feature>
<feature type="transmembrane region" description="Helical" evidence="1">
    <location>
        <begin position="143"/>
        <end position="163"/>
    </location>
</feature>
<feature type="transmembrane region" description="Helical" evidence="1">
    <location>
        <begin position="15"/>
        <end position="39"/>
    </location>
</feature>
<keyword evidence="1" id="KW-0812">Transmembrane</keyword>
<keyword evidence="1" id="KW-1133">Transmembrane helix</keyword>
<reference evidence="3" key="1">
    <citation type="submission" date="2005-09" db="EMBL/GenBank/DDBJ databases">
        <title>Complete genome sequence of Clostridium kluyveri and comparative genomics of Clostridia species.</title>
        <authorList>
            <person name="Inui M."/>
            <person name="Nonaka H."/>
            <person name="Shinoda Y."/>
            <person name="Ikenaga Y."/>
            <person name="Abe M."/>
            <person name="Naito K."/>
            <person name="Vertes A.A."/>
            <person name="Yukawa H."/>
        </authorList>
    </citation>
    <scope>NUCLEOTIDE SEQUENCE [LARGE SCALE GENOMIC DNA]</scope>
    <source>
        <strain evidence="3">NBRC 12016</strain>
    </source>
</reference>
<evidence type="ECO:0000313" key="2">
    <source>
        <dbReference type="EMBL" id="BAH06512.1"/>
    </source>
</evidence>
<organism evidence="2 3">
    <name type="scientific">Clostridium kluyveri (strain NBRC 12016)</name>
    <dbReference type="NCBI Taxonomy" id="583346"/>
    <lineage>
        <taxon>Bacteria</taxon>
        <taxon>Bacillati</taxon>
        <taxon>Bacillota</taxon>
        <taxon>Clostridia</taxon>
        <taxon>Eubacteriales</taxon>
        <taxon>Clostridiaceae</taxon>
        <taxon>Clostridium</taxon>
    </lineage>
</organism>
<gene>
    <name evidence="2" type="ordered locus">CKR_1461</name>
</gene>
<dbReference type="Proteomes" id="UP000007969">
    <property type="component" value="Chromosome"/>
</dbReference>
<feature type="transmembrane region" description="Helical" evidence="1">
    <location>
        <begin position="218"/>
        <end position="236"/>
    </location>
</feature>
<dbReference type="HOGENOM" id="CLU_043388_0_0_9"/>
<evidence type="ECO:0008006" key="4">
    <source>
        <dbReference type="Google" id="ProtNLM"/>
    </source>
</evidence>
<feature type="transmembrane region" description="Helical" evidence="1">
    <location>
        <begin position="169"/>
        <end position="189"/>
    </location>
</feature>
<evidence type="ECO:0000313" key="3">
    <source>
        <dbReference type="Proteomes" id="UP000007969"/>
    </source>
</evidence>
<feature type="transmembrane region" description="Helical" evidence="1">
    <location>
        <begin position="422"/>
        <end position="445"/>
    </location>
</feature>
<keyword evidence="1" id="KW-0472">Membrane</keyword>
<proteinExistence type="predicted"/>
<feature type="transmembrane region" description="Helical" evidence="1">
    <location>
        <begin position="243"/>
        <end position="262"/>
    </location>
</feature>
<sequence length="493" mass="57213">MKWLMKKLIYIKNNYIIQLIILLAIGIILLNTLFVYPIIGKCDNGDFGRLLLYGGLWDLSTTYEGIYDRFVHLNYIISKSHMFIFFGKNWVSGSILLKLAVFISLLLHQFDNRLFNIRYLAFVYSVIFLWGIFLIVNFKRLSTLLKAAVGICIILFFTDTSYISYFNSFYGEAGTIVFFFLNIGTYLNLITKEKPLIRHFVYFFIASAGFLTSKAQELPLLVFMLIIYAGLFIYYKEKNYRKCIIIGSLLVTILCSASYISLTDRMNQNNIYQSVFLGVLRGSSSPEKDLEELGVDKKFMVFYGKSFYNRHSGHDPVGEEMLKEFYPKVSPLKILVFYIKHPSRLWQKIVESAEGAYAFKTPGPWNFAKGQYAPNKAVNTFRTNLVNNYSKIHRNIFVFILFSLIYFTITLTYFIKNKNRDLRLLILMLLFILLSGASQLILPVIGSGHGDFGKHLFLLNFCYDIMVVIALVWLVHIILKIIRKNKFLDLVRK</sequence>
<feature type="transmembrane region" description="Helical" evidence="1">
    <location>
        <begin position="396"/>
        <end position="415"/>
    </location>
</feature>
<dbReference type="AlphaFoldDB" id="B9E1Y7"/>
<name>B9E1Y7_CLOK1</name>
<accession>B9E1Y7</accession>
<feature type="transmembrane region" description="Helical" evidence="1">
    <location>
        <begin position="196"/>
        <end position="212"/>
    </location>
</feature>
<dbReference type="KEGG" id="ckr:CKR_1461"/>
<evidence type="ECO:0000256" key="1">
    <source>
        <dbReference type="SAM" id="Phobius"/>
    </source>
</evidence>
<feature type="transmembrane region" description="Helical" evidence="1">
    <location>
        <begin position="119"/>
        <end position="136"/>
    </location>
</feature>
<protein>
    <recommendedName>
        <fullName evidence="4">Glycosyltransferase RgtA/B/C/D-like domain-containing protein</fullName>
    </recommendedName>
</protein>
<dbReference type="RefSeq" id="WP_012620460.1">
    <property type="nucleotide sequence ID" value="NC_011837.1"/>
</dbReference>